<sequence>MDSKAFARALLACGALACSLPRDADGTLDRARHGTLRVGAFANPPWVIDTLGTLDGVEVRLVTDLARGLGARVTWIRKPEAELMEALHERELDLVVGGLTAAEPWAKQVAFTHPYHVDTVGVGVMPGAVTRTVVRQHVLAVAKGENAWLVHVERFLRARRPTIPAEMRSAGS</sequence>
<keyword evidence="1" id="KW-0732">Signal</keyword>
<dbReference type="eggNOG" id="COG0834">
    <property type="taxonomic scope" value="Bacteria"/>
</dbReference>
<organism evidence="3 4">
    <name type="scientific">Gemmatirosa kalamazoonensis</name>
    <dbReference type="NCBI Taxonomy" id="861299"/>
    <lineage>
        <taxon>Bacteria</taxon>
        <taxon>Pseudomonadati</taxon>
        <taxon>Gemmatimonadota</taxon>
        <taxon>Gemmatimonadia</taxon>
        <taxon>Gemmatimonadales</taxon>
        <taxon>Gemmatimonadaceae</taxon>
        <taxon>Gemmatirosa</taxon>
    </lineage>
</organism>
<dbReference type="InterPro" id="IPR001638">
    <property type="entry name" value="Solute-binding_3/MltF_N"/>
</dbReference>
<reference evidence="3 4" key="1">
    <citation type="journal article" date="2014" name="Genome Announc.">
        <title>Genome Sequence and Methylome of Soil Bacterium Gemmatirosa kalamazoonensis KBS708T, a Member of the Rarely Cultivated Gemmatimonadetes Phylum.</title>
        <authorList>
            <person name="Debruyn J.M."/>
            <person name="Radosevich M."/>
            <person name="Wommack K.E."/>
            <person name="Polson S.W."/>
            <person name="Hauser L.J."/>
            <person name="Fawaz M.N."/>
            <person name="Korlach J."/>
            <person name="Tsai Y.C."/>
        </authorList>
    </citation>
    <scope>NUCLEOTIDE SEQUENCE [LARGE SCALE GENOMIC DNA]</scope>
    <source>
        <strain evidence="3 4">KBS708</strain>
    </source>
</reference>
<dbReference type="OrthoDB" id="6150901at2"/>
<evidence type="ECO:0000313" key="3">
    <source>
        <dbReference type="EMBL" id="AHG88268.1"/>
    </source>
</evidence>
<dbReference type="KEGG" id="gba:J421_0731"/>
<dbReference type="AlphaFoldDB" id="W0RFV6"/>
<evidence type="ECO:0000313" key="4">
    <source>
        <dbReference type="Proteomes" id="UP000019151"/>
    </source>
</evidence>
<dbReference type="HOGENOM" id="CLU_1658498_0_0_0"/>
<accession>W0RFV6</accession>
<keyword evidence="4" id="KW-1185">Reference proteome</keyword>
<dbReference type="PANTHER" id="PTHR35936:SF17">
    <property type="entry name" value="ARGININE-BINDING EXTRACELLULAR PROTEIN ARTP"/>
    <property type="match status" value="1"/>
</dbReference>
<proteinExistence type="predicted"/>
<feature type="domain" description="Solute-binding protein family 3/N-terminal" evidence="2">
    <location>
        <begin position="37"/>
        <end position="157"/>
    </location>
</feature>
<evidence type="ECO:0000259" key="2">
    <source>
        <dbReference type="Pfam" id="PF00497"/>
    </source>
</evidence>
<name>W0RFV6_9BACT</name>
<dbReference type="Gene3D" id="3.40.190.10">
    <property type="entry name" value="Periplasmic binding protein-like II"/>
    <property type="match status" value="1"/>
</dbReference>
<dbReference type="Proteomes" id="UP000019151">
    <property type="component" value="Chromosome"/>
</dbReference>
<gene>
    <name evidence="3" type="ORF">J421_0731</name>
</gene>
<dbReference type="STRING" id="861299.J421_0731"/>
<dbReference type="RefSeq" id="WP_025409813.1">
    <property type="nucleotide sequence ID" value="NZ_CP007128.1"/>
</dbReference>
<dbReference type="PANTHER" id="PTHR35936">
    <property type="entry name" value="MEMBRANE-BOUND LYTIC MUREIN TRANSGLYCOSYLASE F"/>
    <property type="match status" value="1"/>
</dbReference>
<protein>
    <submittedName>
        <fullName evidence="3">ABC-type transporter, periplasmic subunit family 3</fullName>
    </submittedName>
</protein>
<dbReference type="InParanoid" id="W0RFV6"/>
<dbReference type="EMBL" id="CP007128">
    <property type="protein sequence ID" value="AHG88268.1"/>
    <property type="molecule type" value="Genomic_DNA"/>
</dbReference>
<dbReference type="Pfam" id="PF00497">
    <property type="entry name" value="SBP_bac_3"/>
    <property type="match status" value="1"/>
</dbReference>
<dbReference type="SUPFAM" id="SSF53850">
    <property type="entry name" value="Periplasmic binding protein-like II"/>
    <property type="match status" value="1"/>
</dbReference>
<evidence type="ECO:0000256" key="1">
    <source>
        <dbReference type="ARBA" id="ARBA00022729"/>
    </source>
</evidence>